<evidence type="ECO:0000256" key="1">
    <source>
        <dbReference type="ARBA" id="ARBA00022837"/>
    </source>
</evidence>
<dbReference type="Proteomes" id="UP001189429">
    <property type="component" value="Unassembled WGS sequence"/>
</dbReference>
<evidence type="ECO:0008006" key="4">
    <source>
        <dbReference type="Google" id="ProtNLM"/>
    </source>
</evidence>
<evidence type="ECO:0000313" key="3">
    <source>
        <dbReference type="Proteomes" id="UP001189429"/>
    </source>
</evidence>
<accession>A0ABN9UZG9</accession>
<sequence length="138" mass="15638">MLIVATIFIVFASMTVMNMLIGILCEVISSVAEEERAGILTENVHQKFEFVVASLDENCDGHVSYREFQGARWRIDHPQALRAFESLKVDPEIVVDFAQDWFLDEMGQPKSLNLQEFMDMVMDLRGGQNVTMKESSCG</sequence>
<dbReference type="EMBL" id="CAUYUJ010016478">
    <property type="protein sequence ID" value="CAK0865716.1"/>
    <property type="molecule type" value="Genomic_DNA"/>
</dbReference>
<keyword evidence="3" id="KW-1185">Reference proteome</keyword>
<proteinExistence type="predicted"/>
<dbReference type="SUPFAM" id="SSF47473">
    <property type="entry name" value="EF-hand"/>
    <property type="match status" value="1"/>
</dbReference>
<dbReference type="PROSITE" id="PS00018">
    <property type="entry name" value="EF_HAND_1"/>
    <property type="match status" value="1"/>
</dbReference>
<name>A0ABN9UZG9_9DINO</name>
<reference evidence="2" key="1">
    <citation type="submission" date="2023-10" db="EMBL/GenBank/DDBJ databases">
        <authorList>
            <person name="Chen Y."/>
            <person name="Shah S."/>
            <person name="Dougan E. K."/>
            <person name="Thang M."/>
            <person name="Chan C."/>
        </authorList>
    </citation>
    <scope>NUCLEOTIDE SEQUENCE [LARGE SCALE GENOMIC DNA]</scope>
</reference>
<keyword evidence="1" id="KW-0106">Calcium</keyword>
<evidence type="ECO:0000313" key="2">
    <source>
        <dbReference type="EMBL" id="CAK0865716.1"/>
    </source>
</evidence>
<dbReference type="InterPro" id="IPR011992">
    <property type="entry name" value="EF-hand-dom_pair"/>
</dbReference>
<organism evidence="2 3">
    <name type="scientific">Prorocentrum cordatum</name>
    <dbReference type="NCBI Taxonomy" id="2364126"/>
    <lineage>
        <taxon>Eukaryota</taxon>
        <taxon>Sar</taxon>
        <taxon>Alveolata</taxon>
        <taxon>Dinophyceae</taxon>
        <taxon>Prorocentrales</taxon>
        <taxon>Prorocentraceae</taxon>
        <taxon>Prorocentrum</taxon>
    </lineage>
</organism>
<comment type="caution">
    <text evidence="2">The sequence shown here is derived from an EMBL/GenBank/DDBJ whole genome shotgun (WGS) entry which is preliminary data.</text>
</comment>
<dbReference type="InterPro" id="IPR018247">
    <property type="entry name" value="EF_Hand_1_Ca_BS"/>
</dbReference>
<protein>
    <recommendedName>
        <fullName evidence="4">Calmodulin</fullName>
    </recommendedName>
</protein>
<gene>
    <name evidence="2" type="ORF">PCOR1329_LOCUS53164</name>
</gene>